<feature type="chain" id="PRO_5045279758" description="Trp biosynthesis associated, transmembrane protein, Oprn/Chp" evidence="3">
    <location>
        <begin position="25"/>
        <end position="194"/>
    </location>
</feature>
<evidence type="ECO:0000256" key="3">
    <source>
        <dbReference type="SAM" id="SignalP"/>
    </source>
</evidence>
<feature type="region of interest" description="Disordered" evidence="1">
    <location>
        <begin position="160"/>
        <end position="194"/>
    </location>
</feature>
<keyword evidence="3" id="KW-0732">Signal</keyword>
<evidence type="ECO:0000256" key="2">
    <source>
        <dbReference type="SAM" id="Phobius"/>
    </source>
</evidence>
<name>A0ABP8YC31_9MICO</name>
<evidence type="ECO:0000313" key="5">
    <source>
        <dbReference type="Proteomes" id="UP001500956"/>
    </source>
</evidence>
<evidence type="ECO:0000256" key="1">
    <source>
        <dbReference type="SAM" id="MobiDB-lite"/>
    </source>
</evidence>
<comment type="caution">
    <text evidence="4">The sequence shown here is derived from an EMBL/GenBank/DDBJ whole genome shotgun (WGS) entry which is preliminary data.</text>
</comment>
<dbReference type="Pfam" id="PF09534">
    <property type="entry name" value="Trp_oprn_chp"/>
    <property type="match status" value="1"/>
</dbReference>
<accession>A0ABP8YC31</accession>
<feature type="transmembrane region" description="Helical" evidence="2">
    <location>
        <begin position="80"/>
        <end position="101"/>
    </location>
</feature>
<evidence type="ECO:0008006" key="6">
    <source>
        <dbReference type="Google" id="ProtNLM"/>
    </source>
</evidence>
<keyword evidence="2" id="KW-0472">Membrane</keyword>
<gene>
    <name evidence="4" type="ORF">GCM10023216_16090</name>
</gene>
<feature type="transmembrane region" description="Helical" evidence="2">
    <location>
        <begin position="128"/>
        <end position="151"/>
    </location>
</feature>
<dbReference type="Proteomes" id="UP001500956">
    <property type="component" value="Unassembled WGS sequence"/>
</dbReference>
<dbReference type="EMBL" id="BAABID010000008">
    <property type="protein sequence ID" value="GAA4726329.1"/>
    <property type="molecule type" value="Genomic_DNA"/>
</dbReference>
<keyword evidence="2" id="KW-0812">Transmembrane</keyword>
<protein>
    <recommendedName>
        <fullName evidence="6">Trp biosynthesis associated, transmembrane protein, Oprn/Chp</fullName>
    </recommendedName>
</protein>
<dbReference type="RefSeq" id="WP_345293424.1">
    <property type="nucleotide sequence ID" value="NZ_BAABID010000008.1"/>
</dbReference>
<keyword evidence="5" id="KW-1185">Reference proteome</keyword>
<feature type="signal peptide" evidence="3">
    <location>
        <begin position="1"/>
        <end position="24"/>
    </location>
</feature>
<sequence>MSVAIRSRARAVVALLVLGAGALAAASATWLRTSVSTALEPEAAVVVTGTTAAPGVAAAAFVVVAGALATTLGGSLARRVALVVAAGGGLGITASAVAVLLDAEGPAVLGASDAAGVTELASPVQVTLLPWLAALAGALVVVVAVLALLGAGSWAATGGRHERAGTAEARPAAEPDPQADWDALSRGTDPSSDR</sequence>
<reference evidence="5" key="1">
    <citation type="journal article" date="2019" name="Int. J. Syst. Evol. Microbiol.">
        <title>The Global Catalogue of Microorganisms (GCM) 10K type strain sequencing project: providing services to taxonomists for standard genome sequencing and annotation.</title>
        <authorList>
            <consortium name="The Broad Institute Genomics Platform"/>
            <consortium name="The Broad Institute Genome Sequencing Center for Infectious Disease"/>
            <person name="Wu L."/>
            <person name="Ma J."/>
        </authorList>
    </citation>
    <scope>NUCLEOTIDE SEQUENCE [LARGE SCALE GENOMIC DNA]</scope>
    <source>
        <strain evidence="5">JCM 18063</strain>
    </source>
</reference>
<keyword evidence="2" id="KW-1133">Transmembrane helix</keyword>
<organism evidence="4 5">
    <name type="scientific">Isoptericola chiayiensis</name>
    <dbReference type="NCBI Taxonomy" id="579446"/>
    <lineage>
        <taxon>Bacteria</taxon>
        <taxon>Bacillati</taxon>
        <taxon>Actinomycetota</taxon>
        <taxon>Actinomycetes</taxon>
        <taxon>Micrococcales</taxon>
        <taxon>Promicromonosporaceae</taxon>
        <taxon>Isoptericola</taxon>
    </lineage>
</organism>
<dbReference type="InterPro" id="IPR019051">
    <property type="entry name" value="Trp_biosyn_TM_oprn/chp"/>
</dbReference>
<proteinExistence type="predicted"/>
<feature type="transmembrane region" description="Helical" evidence="2">
    <location>
        <begin position="44"/>
        <end position="68"/>
    </location>
</feature>
<evidence type="ECO:0000313" key="4">
    <source>
        <dbReference type="EMBL" id="GAA4726329.1"/>
    </source>
</evidence>